<keyword evidence="1" id="KW-0812">Transmembrane</keyword>
<evidence type="ECO:0000313" key="3">
    <source>
        <dbReference type="Proteomes" id="UP000178991"/>
    </source>
</evidence>
<protein>
    <submittedName>
        <fullName evidence="2">Uncharacterized protein</fullName>
    </submittedName>
</protein>
<evidence type="ECO:0000313" key="2">
    <source>
        <dbReference type="EMBL" id="OGZ62316.1"/>
    </source>
</evidence>
<evidence type="ECO:0000256" key="1">
    <source>
        <dbReference type="SAM" id="Phobius"/>
    </source>
</evidence>
<keyword evidence="1" id="KW-1133">Transmembrane helix</keyword>
<sequence>MINLLPPKEKEQLVLESNRKLTIVLGNIVLVSLVSLILVLFSLKFYILEQLVIQKSTLGDIEKNYQSNDFIVVKENMQKYNGFIIKMYNFYNDQAYLSDSLKIISEVNNPNGLYFKSINLDNTGNGGADIKITGFSNTRENLQLFKNNIEEIKKNQSIYKIENIYFPPYVWLKANDIDFNLTFKIVKNDQSK</sequence>
<reference evidence="2 3" key="1">
    <citation type="journal article" date="2016" name="Nat. Commun.">
        <title>Thousands of microbial genomes shed light on interconnected biogeochemical processes in an aquifer system.</title>
        <authorList>
            <person name="Anantharaman K."/>
            <person name="Brown C.T."/>
            <person name="Hug L.A."/>
            <person name="Sharon I."/>
            <person name="Castelle C.J."/>
            <person name="Probst A.J."/>
            <person name="Thomas B.C."/>
            <person name="Singh A."/>
            <person name="Wilkins M.J."/>
            <person name="Karaoz U."/>
            <person name="Brodie E.L."/>
            <person name="Williams K.H."/>
            <person name="Hubbard S.S."/>
            <person name="Banfield J.F."/>
        </authorList>
    </citation>
    <scope>NUCLEOTIDE SEQUENCE [LARGE SCALE GENOMIC DNA]</scope>
</reference>
<proteinExistence type="predicted"/>
<dbReference type="Proteomes" id="UP000178991">
    <property type="component" value="Unassembled WGS sequence"/>
</dbReference>
<comment type="caution">
    <text evidence="2">The sequence shown here is derived from an EMBL/GenBank/DDBJ whole genome shotgun (WGS) entry which is preliminary data.</text>
</comment>
<dbReference type="AlphaFoldDB" id="A0A1G2HII1"/>
<feature type="transmembrane region" description="Helical" evidence="1">
    <location>
        <begin position="21"/>
        <end position="47"/>
    </location>
</feature>
<dbReference type="EMBL" id="MHOL01000023">
    <property type="protein sequence ID" value="OGZ62316.1"/>
    <property type="molecule type" value="Genomic_DNA"/>
</dbReference>
<name>A0A1G2HII1_9BACT</name>
<organism evidence="2 3">
    <name type="scientific">Candidatus Staskawiczbacteria bacterium RIFCSPHIGHO2_01_FULL_34_27</name>
    <dbReference type="NCBI Taxonomy" id="1802199"/>
    <lineage>
        <taxon>Bacteria</taxon>
        <taxon>Candidatus Staskawicziibacteriota</taxon>
    </lineage>
</organism>
<keyword evidence="1" id="KW-0472">Membrane</keyword>
<accession>A0A1G2HII1</accession>
<gene>
    <name evidence="2" type="ORF">A2639_00715</name>
</gene>